<reference evidence="1" key="1">
    <citation type="submission" date="2021-04" db="EMBL/GenBank/DDBJ databases">
        <title>Sinoanaerobacter chloroacetimidivorans sp. nov., an obligate anaerobic bacterium isolated from anaerobic sludge.</title>
        <authorList>
            <person name="Bao Y."/>
        </authorList>
    </citation>
    <scope>NUCLEOTIDE SEQUENCE</scope>
    <source>
        <strain evidence="1">BAD-6</strain>
    </source>
</reference>
<name>A0A8J8B0Z0_9FIRM</name>
<accession>A0A8J8B0Z0</accession>
<reference evidence="1" key="2">
    <citation type="submission" date="2021-04" db="EMBL/GenBank/DDBJ databases">
        <authorList>
            <person name="Liu J."/>
        </authorList>
    </citation>
    <scope>NUCLEOTIDE SEQUENCE</scope>
    <source>
        <strain evidence="1">BAD-6</strain>
    </source>
</reference>
<dbReference type="RefSeq" id="WP_227017796.1">
    <property type="nucleotide sequence ID" value="NZ_JAGSND010000003.1"/>
</dbReference>
<dbReference type="Proteomes" id="UP000675664">
    <property type="component" value="Unassembled WGS sequence"/>
</dbReference>
<dbReference type="AlphaFoldDB" id="A0A8J8B0Z0"/>
<evidence type="ECO:0000313" key="1">
    <source>
        <dbReference type="EMBL" id="MBR0597669.1"/>
    </source>
</evidence>
<protein>
    <submittedName>
        <fullName evidence="1">Uncharacterized protein</fullName>
    </submittedName>
</protein>
<sequence length="159" mass="18053">MKILIVGVAIILINVMSLTFHADYARYELTEQAMKNEADKCAAAAVLYFNEEAYGEGELLLKDEDAVATVEGMLNKKCTWQMHIFDDSGRHRTYEDGKLKTDTAFSYPYTFIDEAGHETVIEQPAVIVTVSYESDFYRLNGVPQKVIMRSSMYTVNGRR</sequence>
<organism evidence="1 2">
    <name type="scientific">Sinanaerobacter chloroacetimidivorans</name>
    <dbReference type="NCBI Taxonomy" id="2818044"/>
    <lineage>
        <taxon>Bacteria</taxon>
        <taxon>Bacillati</taxon>
        <taxon>Bacillota</taxon>
        <taxon>Clostridia</taxon>
        <taxon>Peptostreptococcales</taxon>
        <taxon>Anaerovoracaceae</taxon>
        <taxon>Sinanaerobacter</taxon>
    </lineage>
</organism>
<comment type="caution">
    <text evidence="1">The sequence shown here is derived from an EMBL/GenBank/DDBJ whole genome shotgun (WGS) entry which is preliminary data.</text>
</comment>
<gene>
    <name evidence="1" type="ORF">KCX82_07290</name>
</gene>
<dbReference type="EMBL" id="JAGSND010000003">
    <property type="protein sequence ID" value="MBR0597669.1"/>
    <property type="molecule type" value="Genomic_DNA"/>
</dbReference>
<keyword evidence="2" id="KW-1185">Reference proteome</keyword>
<evidence type="ECO:0000313" key="2">
    <source>
        <dbReference type="Proteomes" id="UP000675664"/>
    </source>
</evidence>
<proteinExistence type="predicted"/>